<keyword evidence="3" id="KW-1185">Reference proteome</keyword>
<dbReference type="Proteomes" id="UP000029409">
    <property type="component" value="Chromosome"/>
</dbReference>
<evidence type="ECO:0000259" key="1">
    <source>
        <dbReference type="Pfam" id="PF00534"/>
    </source>
</evidence>
<keyword evidence="2" id="KW-0808">Transferase</keyword>
<dbReference type="AlphaFoldDB" id="A0A089HHP9"/>
<organism evidence="2 3">
    <name type="scientific">Paenibacillus durus</name>
    <name type="common">Paenibacillus azotofixans</name>
    <dbReference type="NCBI Taxonomy" id="44251"/>
    <lineage>
        <taxon>Bacteria</taxon>
        <taxon>Bacillati</taxon>
        <taxon>Bacillota</taxon>
        <taxon>Bacilli</taxon>
        <taxon>Bacillales</taxon>
        <taxon>Paenibacillaceae</taxon>
        <taxon>Paenibacillus</taxon>
    </lineage>
</organism>
<dbReference type="GO" id="GO:0016757">
    <property type="term" value="F:glycosyltransferase activity"/>
    <property type="evidence" value="ECO:0007669"/>
    <property type="project" value="InterPro"/>
</dbReference>
<proteinExistence type="predicted"/>
<sequence>MSGKKKLLFVMNSLVCGGAEKSLISLLQSIDYSRCDVDLLLFKHEGLFMNKIPDQVRLLDAPPRYKYFDMSIKKALKNCLAEGKPGLAIARVRAGFLFKKESHPARREQLLWKYSSKSLPQLSVEYDAAIGYMENSPIRYVVDKVVKARKKIGFIHNDYDKLGMNPELDDKYFSQLDCIATVSEECVQILKDRFPAYKEKIALMHNIVSPSAITEMSSDESPIQKREQTTIVSVGRLNYQKGFSMAVEACELLVRERYDIRWYIVGEGEERGSLERLIREKGLQDILILTGLRENPYPYIKQCDIYVQTSLFEGRCLTITEAKILHKPIVSTDFEVIYDQLTDGHNGLIVGRDAHSIYSGVKKLIDNEGLRERFIGNLEHEELGTEDEVHKLYQWIS</sequence>
<dbReference type="Pfam" id="PF00534">
    <property type="entry name" value="Glycos_transf_1"/>
    <property type="match status" value="1"/>
</dbReference>
<dbReference type="PANTHER" id="PTHR12526">
    <property type="entry name" value="GLYCOSYLTRANSFERASE"/>
    <property type="match status" value="1"/>
</dbReference>
<accession>A0A089HHP9</accession>
<evidence type="ECO:0000313" key="3">
    <source>
        <dbReference type="Proteomes" id="UP000029409"/>
    </source>
</evidence>
<dbReference type="OrthoDB" id="9813638at2"/>
<dbReference type="Gene3D" id="3.40.50.2000">
    <property type="entry name" value="Glycogen Phosphorylase B"/>
    <property type="match status" value="2"/>
</dbReference>
<dbReference type="EMBL" id="CP009288">
    <property type="protein sequence ID" value="AIQ11461.1"/>
    <property type="molecule type" value="Genomic_DNA"/>
</dbReference>
<name>A0A089HHP9_PAEDU</name>
<feature type="domain" description="Glycosyl transferase family 1" evidence="1">
    <location>
        <begin position="225"/>
        <end position="377"/>
    </location>
</feature>
<dbReference type="eggNOG" id="COG0438">
    <property type="taxonomic scope" value="Bacteria"/>
</dbReference>
<dbReference type="InterPro" id="IPR001296">
    <property type="entry name" value="Glyco_trans_1"/>
</dbReference>
<dbReference type="SUPFAM" id="SSF53756">
    <property type="entry name" value="UDP-Glycosyltransferase/glycogen phosphorylase"/>
    <property type="match status" value="1"/>
</dbReference>
<dbReference type="STRING" id="44251.PDUR_05360"/>
<gene>
    <name evidence="2" type="ORF">PDUR_05360</name>
</gene>
<protein>
    <submittedName>
        <fullName evidence="2">Glycosyl transferase family 1</fullName>
    </submittedName>
</protein>
<dbReference type="RefSeq" id="WP_042205373.1">
    <property type="nucleotide sequence ID" value="NZ_CP009288.1"/>
</dbReference>
<dbReference type="PANTHER" id="PTHR12526:SF630">
    <property type="entry name" value="GLYCOSYLTRANSFERASE"/>
    <property type="match status" value="1"/>
</dbReference>
<dbReference type="CDD" id="cd03811">
    <property type="entry name" value="GT4_GT28_WabH-like"/>
    <property type="match status" value="1"/>
</dbReference>
<evidence type="ECO:0000313" key="2">
    <source>
        <dbReference type="EMBL" id="AIQ11461.1"/>
    </source>
</evidence>
<reference evidence="2 3" key="1">
    <citation type="submission" date="2014-08" db="EMBL/GenBank/DDBJ databases">
        <title>Comparative genomics of the Paenibacillus odorifer group.</title>
        <authorList>
            <person name="den Bakker H.C."/>
            <person name="Tsai Y.-C."/>
            <person name="Martin N."/>
            <person name="Korlach J."/>
            <person name="Wiedmann M."/>
        </authorList>
    </citation>
    <scope>NUCLEOTIDE SEQUENCE [LARGE SCALE GENOMIC DNA]</scope>
    <source>
        <strain evidence="2 3">DSM 1735</strain>
    </source>
</reference>
<dbReference type="KEGG" id="pdu:PDUR_05360"/>